<keyword evidence="1" id="KW-0472">Membrane</keyword>
<dbReference type="Proteomes" id="UP000887565">
    <property type="component" value="Unplaced"/>
</dbReference>
<name>A0A915KCH1_ROMCU</name>
<organism evidence="2 3">
    <name type="scientific">Romanomermis culicivorax</name>
    <name type="common">Nematode worm</name>
    <dbReference type="NCBI Taxonomy" id="13658"/>
    <lineage>
        <taxon>Eukaryota</taxon>
        <taxon>Metazoa</taxon>
        <taxon>Ecdysozoa</taxon>
        <taxon>Nematoda</taxon>
        <taxon>Enoplea</taxon>
        <taxon>Dorylaimia</taxon>
        <taxon>Mermithida</taxon>
        <taxon>Mermithoidea</taxon>
        <taxon>Mermithidae</taxon>
        <taxon>Romanomermis</taxon>
    </lineage>
</organism>
<accession>A0A915KCH1</accession>
<evidence type="ECO:0000313" key="3">
    <source>
        <dbReference type="WBParaSite" id="nRc.2.0.1.t36407-RA"/>
    </source>
</evidence>
<reference evidence="3" key="1">
    <citation type="submission" date="2022-11" db="UniProtKB">
        <authorList>
            <consortium name="WormBaseParasite"/>
        </authorList>
    </citation>
    <scope>IDENTIFICATION</scope>
</reference>
<protein>
    <submittedName>
        <fullName evidence="3">Uncharacterized protein</fullName>
    </submittedName>
</protein>
<feature type="transmembrane region" description="Helical" evidence="1">
    <location>
        <begin position="102"/>
        <end position="127"/>
    </location>
</feature>
<sequence>MKGKKEERKDRNPFIHSFMFQRYRTLKSNFFPPHSIGINHRHSSQRLLIFVSYSYKTGCYPWTTNSCKELAFVVGKFVHIKSSHSDVSLRENARRLFTSFRFIRVALFLYLYCKFDLNSIIVLVLVFRKNTIK</sequence>
<evidence type="ECO:0000256" key="1">
    <source>
        <dbReference type="SAM" id="Phobius"/>
    </source>
</evidence>
<keyword evidence="1" id="KW-0812">Transmembrane</keyword>
<keyword evidence="2" id="KW-1185">Reference proteome</keyword>
<dbReference type="AlphaFoldDB" id="A0A915KCH1"/>
<evidence type="ECO:0000313" key="2">
    <source>
        <dbReference type="Proteomes" id="UP000887565"/>
    </source>
</evidence>
<keyword evidence="1" id="KW-1133">Transmembrane helix</keyword>
<dbReference type="WBParaSite" id="nRc.2.0.1.t36407-RA">
    <property type="protein sequence ID" value="nRc.2.0.1.t36407-RA"/>
    <property type="gene ID" value="nRc.2.0.1.g36407"/>
</dbReference>
<proteinExistence type="predicted"/>